<dbReference type="InterPro" id="IPR013785">
    <property type="entry name" value="Aldolase_TIM"/>
</dbReference>
<sequence>MACTPARASRSRSLRRGCRASPPARASRRPSRARRLPDAPSAAGGPQGPAPAHVADRLAAAVAARGSQIVLGLDPDPLRLWHGPAGGDAAAVAGAVEAHCRAVVDAVADAVVAVKPQVACFERLGAPGWAALAATVAHARDAGLFVLADAKRGDIDVSAAAYAQGFVGATPVQGGSLPGLGADAMTVAPYMGLDTLRSFAAVARPDAALFVLVRTSNPGAADLQDEPLARGGTVWEHVAGLVARLGAEHVGPESGLSDIAAVVGATQPRHLARARELAPQAIFLLPGVGAQGGRVEDLAPAFAPGRAAGLVTASRSIVRAHEQVGGSPAQAALAEAQRLREAAWALA</sequence>
<dbReference type="NCBIfam" id="TIGR02127">
    <property type="entry name" value="pyrF_sub2"/>
    <property type="match status" value="1"/>
</dbReference>
<evidence type="ECO:0000256" key="5">
    <source>
        <dbReference type="ARBA" id="ARBA00023239"/>
    </source>
</evidence>
<dbReference type="AlphaFoldDB" id="A0A5B8U9S4"/>
<dbReference type="KEGG" id="bsol:FSW04_21805"/>
<keyword evidence="3 7" id="KW-0210">Decarboxylase</keyword>
<keyword evidence="5 7" id="KW-0456">Lyase</keyword>
<evidence type="ECO:0000256" key="7">
    <source>
        <dbReference type="HAMAP-Rule" id="MF_01215"/>
    </source>
</evidence>
<dbReference type="SUPFAM" id="SSF51366">
    <property type="entry name" value="Ribulose-phoshate binding barrel"/>
    <property type="match status" value="1"/>
</dbReference>
<dbReference type="GO" id="GO:0006207">
    <property type="term" value="P:'de novo' pyrimidine nucleobase biosynthetic process"/>
    <property type="evidence" value="ECO:0007669"/>
    <property type="project" value="InterPro"/>
</dbReference>
<evidence type="ECO:0000313" key="10">
    <source>
        <dbReference type="EMBL" id="QEC49939.1"/>
    </source>
</evidence>
<name>A0A5B8U9S4_9ACTN</name>
<dbReference type="InterPro" id="IPR011060">
    <property type="entry name" value="RibuloseP-bd_barrel"/>
</dbReference>
<evidence type="ECO:0000259" key="9">
    <source>
        <dbReference type="SMART" id="SM00934"/>
    </source>
</evidence>
<dbReference type="Pfam" id="PF00215">
    <property type="entry name" value="OMPdecase"/>
    <property type="match status" value="1"/>
</dbReference>
<keyword evidence="4 7" id="KW-0665">Pyrimidine biosynthesis</keyword>
<proteinExistence type="inferred from homology"/>
<dbReference type="GO" id="GO:0044205">
    <property type="term" value="P:'de novo' UMP biosynthetic process"/>
    <property type="evidence" value="ECO:0007669"/>
    <property type="project" value="UniProtKB-UniRule"/>
</dbReference>
<protein>
    <recommendedName>
        <fullName evidence="7">Orotidine 5'-phosphate decarboxylase</fullName>
        <ecNumber evidence="7">4.1.1.23</ecNumber>
    </recommendedName>
    <alternativeName>
        <fullName evidence="7">OMP decarboxylase</fullName>
        <shortName evidence="7">OMPDCase</shortName>
        <shortName evidence="7">OMPdecase</shortName>
    </alternativeName>
</protein>
<dbReference type="EMBL" id="CP042430">
    <property type="protein sequence ID" value="QEC49939.1"/>
    <property type="molecule type" value="Genomic_DNA"/>
</dbReference>
<comment type="pathway">
    <text evidence="1 7">Pyrimidine metabolism; UMP biosynthesis via de novo pathway; UMP from orotate: step 2/2.</text>
</comment>
<keyword evidence="11" id="KW-1185">Reference proteome</keyword>
<dbReference type="PANTHER" id="PTHR43375">
    <property type="entry name" value="OROTIDINE 5'-PHOSPHATE DECARBOXYLASE"/>
    <property type="match status" value="1"/>
</dbReference>
<evidence type="ECO:0000313" key="11">
    <source>
        <dbReference type="Proteomes" id="UP000321805"/>
    </source>
</evidence>
<dbReference type="Proteomes" id="UP000321805">
    <property type="component" value="Chromosome"/>
</dbReference>
<feature type="domain" description="Orotidine 5'-phosphate decarboxylase" evidence="9">
    <location>
        <begin position="68"/>
        <end position="335"/>
    </location>
</feature>
<dbReference type="EC" id="4.1.1.23" evidence="7"/>
<reference evidence="10 11" key="1">
    <citation type="journal article" date="2018" name="J. Microbiol.">
        <title>Baekduia soli gen. nov., sp. nov., a novel bacterium isolated from the soil of Baekdu Mountain and proposal of a novel family name, Baekduiaceae fam. nov.</title>
        <authorList>
            <person name="An D.S."/>
            <person name="Siddiqi M.Z."/>
            <person name="Kim K.H."/>
            <person name="Yu H.S."/>
            <person name="Im W.T."/>
        </authorList>
    </citation>
    <scope>NUCLEOTIDE SEQUENCE [LARGE SCALE GENOMIC DNA]</scope>
    <source>
        <strain evidence="10 11">BR7-21</strain>
    </source>
</reference>
<dbReference type="UniPathway" id="UPA00070">
    <property type="reaction ID" value="UER00120"/>
</dbReference>
<feature type="region of interest" description="Disordered" evidence="8">
    <location>
        <begin position="1"/>
        <end position="53"/>
    </location>
</feature>
<evidence type="ECO:0000256" key="3">
    <source>
        <dbReference type="ARBA" id="ARBA00022793"/>
    </source>
</evidence>
<comment type="catalytic activity">
    <reaction evidence="6 7">
        <text>orotidine 5'-phosphate + H(+) = UMP + CO2</text>
        <dbReference type="Rhea" id="RHEA:11596"/>
        <dbReference type="ChEBI" id="CHEBI:15378"/>
        <dbReference type="ChEBI" id="CHEBI:16526"/>
        <dbReference type="ChEBI" id="CHEBI:57538"/>
        <dbReference type="ChEBI" id="CHEBI:57865"/>
        <dbReference type="EC" id="4.1.1.23"/>
    </reaction>
</comment>
<dbReference type="SMART" id="SM00934">
    <property type="entry name" value="OMPdecase"/>
    <property type="match status" value="1"/>
</dbReference>
<evidence type="ECO:0000256" key="4">
    <source>
        <dbReference type="ARBA" id="ARBA00022975"/>
    </source>
</evidence>
<dbReference type="Gene3D" id="3.20.20.70">
    <property type="entry name" value="Aldolase class I"/>
    <property type="match status" value="1"/>
</dbReference>
<dbReference type="HAMAP" id="MF_01215">
    <property type="entry name" value="OMPdecase_type2"/>
    <property type="match status" value="1"/>
</dbReference>
<feature type="active site" description="Proton donor" evidence="7">
    <location>
        <position position="151"/>
    </location>
</feature>
<dbReference type="PANTHER" id="PTHR43375:SF1">
    <property type="entry name" value="OROTIDINE 5'-PHOSPHATE DECARBOXYLASE"/>
    <property type="match status" value="1"/>
</dbReference>
<comment type="similarity">
    <text evidence="2 7">Belongs to the OMP decarboxylase family. Type 2 subfamily.</text>
</comment>
<gene>
    <name evidence="7 10" type="primary">pyrF</name>
    <name evidence="10" type="ORF">FSW04_21805</name>
</gene>
<dbReference type="InterPro" id="IPR011995">
    <property type="entry name" value="OMPdecase_type-2"/>
</dbReference>
<feature type="compositionally biased region" description="Basic residues" evidence="8">
    <location>
        <begin position="9"/>
        <end position="18"/>
    </location>
</feature>
<feature type="compositionally biased region" description="Low complexity" evidence="8">
    <location>
        <begin position="38"/>
        <end position="53"/>
    </location>
</feature>
<dbReference type="OrthoDB" id="9808470at2"/>
<evidence type="ECO:0000256" key="8">
    <source>
        <dbReference type="SAM" id="MobiDB-lite"/>
    </source>
</evidence>
<organism evidence="10 11">
    <name type="scientific">Baekduia soli</name>
    <dbReference type="NCBI Taxonomy" id="496014"/>
    <lineage>
        <taxon>Bacteria</taxon>
        <taxon>Bacillati</taxon>
        <taxon>Actinomycetota</taxon>
        <taxon>Thermoleophilia</taxon>
        <taxon>Solirubrobacterales</taxon>
        <taxon>Baekduiaceae</taxon>
        <taxon>Baekduia</taxon>
    </lineage>
</organism>
<evidence type="ECO:0000256" key="2">
    <source>
        <dbReference type="ARBA" id="ARBA00008847"/>
    </source>
</evidence>
<accession>A0A5B8U9S4</accession>
<dbReference type="InterPro" id="IPR001754">
    <property type="entry name" value="OMPdeCOase_dom"/>
</dbReference>
<evidence type="ECO:0000256" key="1">
    <source>
        <dbReference type="ARBA" id="ARBA00004861"/>
    </source>
</evidence>
<dbReference type="GO" id="GO:0004590">
    <property type="term" value="F:orotidine-5'-phosphate decarboxylase activity"/>
    <property type="evidence" value="ECO:0007669"/>
    <property type="project" value="UniProtKB-UniRule"/>
</dbReference>
<evidence type="ECO:0000256" key="6">
    <source>
        <dbReference type="ARBA" id="ARBA00049157"/>
    </source>
</evidence>